<gene>
    <name evidence="7" type="ORF">FHP08_17890</name>
</gene>
<evidence type="ECO:0000313" key="8">
    <source>
        <dbReference type="Proteomes" id="UP000321548"/>
    </source>
</evidence>
<dbReference type="PROSITE" id="PS51935">
    <property type="entry name" value="NLPC_P60"/>
    <property type="match status" value="1"/>
</dbReference>
<dbReference type="GO" id="GO:0008234">
    <property type="term" value="F:cysteine-type peptidase activity"/>
    <property type="evidence" value="ECO:0007669"/>
    <property type="project" value="UniProtKB-KW"/>
</dbReference>
<dbReference type="PANTHER" id="PTHR47053:SF1">
    <property type="entry name" value="MUREIN DD-ENDOPEPTIDASE MEPH-RELATED"/>
    <property type="match status" value="1"/>
</dbReference>
<dbReference type="Pfam" id="PF00877">
    <property type="entry name" value="NLPC_P60"/>
    <property type="match status" value="1"/>
</dbReference>
<protein>
    <submittedName>
        <fullName evidence="7">NlpC/P60 family protein</fullName>
    </submittedName>
</protein>
<keyword evidence="8" id="KW-1185">Reference proteome</keyword>
<sequence length="202" mass="21755">MLGNPIRANIVLAATILVAGLAAAPTGVLAAGEPPATRAAGDGAAASADHPTNPAAELVIRSLSMLGVNYKWGGDSPDTGLDCSGLVRFVYEETLGKVLPRRSVEMSREGESVDRHELKPGDLVFFNTLRRAFSHVGIYIGNNQFVHAPSRGKQVRVESLESSYWAKRFNGARRLLAEDAQRAPFAFERPRQSLPAEFRSGL</sequence>
<dbReference type="SUPFAM" id="SSF54001">
    <property type="entry name" value="Cysteine proteinases"/>
    <property type="match status" value="1"/>
</dbReference>
<evidence type="ECO:0000256" key="3">
    <source>
        <dbReference type="ARBA" id="ARBA00022801"/>
    </source>
</evidence>
<feature type="signal peptide" evidence="5">
    <location>
        <begin position="1"/>
        <end position="30"/>
    </location>
</feature>
<accession>A0A5C8NMR8</accession>
<dbReference type="InterPro" id="IPR000064">
    <property type="entry name" value="NLP_P60_dom"/>
</dbReference>
<comment type="caution">
    <text evidence="7">The sequence shown here is derived from an EMBL/GenBank/DDBJ whole genome shotgun (WGS) entry which is preliminary data.</text>
</comment>
<dbReference type="PANTHER" id="PTHR47053">
    <property type="entry name" value="MUREIN DD-ENDOPEPTIDASE MEPH-RELATED"/>
    <property type="match status" value="1"/>
</dbReference>
<dbReference type="InterPro" id="IPR038765">
    <property type="entry name" value="Papain-like_cys_pep_sf"/>
</dbReference>
<reference evidence="7 8" key="1">
    <citation type="submission" date="2019-06" db="EMBL/GenBank/DDBJ databases">
        <title>Quisquiliibacterium sp. nov., isolated from a maize field.</title>
        <authorList>
            <person name="Lin S.-Y."/>
            <person name="Tsai C.-F."/>
            <person name="Young C.-C."/>
        </authorList>
    </citation>
    <scope>NUCLEOTIDE SEQUENCE [LARGE SCALE GENOMIC DNA]</scope>
    <source>
        <strain evidence="7 8">CC-CFT501</strain>
    </source>
</reference>
<evidence type="ECO:0000259" key="6">
    <source>
        <dbReference type="PROSITE" id="PS51935"/>
    </source>
</evidence>
<keyword evidence="5" id="KW-0732">Signal</keyword>
<dbReference type="EMBL" id="VDUY01000010">
    <property type="protein sequence ID" value="TXL62436.1"/>
    <property type="molecule type" value="Genomic_DNA"/>
</dbReference>
<dbReference type="OrthoDB" id="9807055at2"/>
<comment type="similarity">
    <text evidence="1">Belongs to the peptidase C40 family.</text>
</comment>
<feature type="domain" description="NlpC/P60" evidence="6">
    <location>
        <begin position="52"/>
        <end position="176"/>
    </location>
</feature>
<evidence type="ECO:0000256" key="1">
    <source>
        <dbReference type="ARBA" id="ARBA00007074"/>
    </source>
</evidence>
<dbReference type="GO" id="GO:0006508">
    <property type="term" value="P:proteolysis"/>
    <property type="evidence" value="ECO:0007669"/>
    <property type="project" value="UniProtKB-KW"/>
</dbReference>
<evidence type="ECO:0000313" key="7">
    <source>
        <dbReference type="EMBL" id="TXL62436.1"/>
    </source>
</evidence>
<evidence type="ECO:0000256" key="4">
    <source>
        <dbReference type="ARBA" id="ARBA00022807"/>
    </source>
</evidence>
<feature type="chain" id="PRO_5022728295" evidence="5">
    <location>
        <begin position="31"/>
        <end position="202"/>
    </location>
</feature>
<proteinExistence type="inferred from homology"/>
<dbReference type="RefSeq" id="WP_147705876.1">
    <property type="nucleotide sequence ID" value="NZ_VDUY01000010.1"/>
</dbReference>
<dbReference type="Gene3D" id="3.90.1720.10">
    <property type="entry name" value="endopeptidase domain like (from Nostoc punctiforme)"/>
    <property type="match status" value="1"/>
</dbReference>
<dbReference type="Proteomes" id="UP000321548">
    <property type="component" value="Unassembled WGS sequence"/>
</dbReference>
<organism evidence="7 8">
    <name type="scientific">Zeimonas arvi</name>
    <dbReference type="NCBI Taxonomy" id="2498847"/>
    <lineage>
        <taxon>Bacteria</taxon>
        <taxon>Pseudomonadati</taxon>
        <taxon>Pseudomonadota</taxon>
        <taxon>Betaproteobacteria</taxon>
        <taxon>Burkholderiales</taxon>
        <taxon>Burkholderiaceae</taxon>
        <taxon>Zeimonas</taxon>
    </lineage>
</organism>
<name>A0A5C8NMR8_9BURK</name>
<dbReference type="InterPro" id="IPR051202">
    <property type="entry name" value="Peptidase_C40"/>
</dbReference>
<keyword evidence="3" id="KW-0378">Hydrolase</keyword>
<keyword evidence="4" id="KW-0788">Thiol protease</keyword>
<evidence type="ECO:0000256" key="5">
    <source>
        <dbReference type="SAM" id="SignalP"/>
    </source>
</evidence>
<evidence type="ECO:0000256" key="2">
    <source>
        <dbReference type="ARBA" id="ARBA00022670"/>
    </source>
</evidence>
<dbReference type="AlphaFoldDB" id="A0A5C8NMR8"/>
<keyword evidence="2" id="KW-0645">Protease</keyword>